<protein>
    <submittedName>
        <fullName evidence="2">Riorf145 protein</fullName>
    </submittedName>
</protein>
<reference evidence="2" key="3">
    <citation type="journal article" date="2000" name="DNA Res.">
        <title>Analysis of unique variable region of a plant root inducing plasmid, pRi1724, by the construction of its physical map and library.</title>
        <authorList>
            <person name="Moriguchi K."/>
            <person name="Maeda Y."/>
            <person name="Satou M."/>
            <person name="Kataoka M."/>
            <person name="Tanaka N."/>
            <person name="Yoshida K."/>
        </authorList>
    </citation>
    <scope>NUCLEOTIDE SEQUENCE</scope>
    <source>
        <strain evidence="2">MAFF03-01724</strain>
        <plasmid evidence="2">pRi1724</plasmid>
    </source>
</reference>
<keyword evidence="2" id="KW-0614">Plasmid</keyword>
<reference evidence="2" key="4">
    <citation type="journal article" date="2001" name="J. Mol. Biol.">
        <title>The complete nucleotide sequence of a plant root-inducing (Ri) plasmid indicates its chimeric structure and evolutionary relationship between tumor-inducing (Ti) and symbiotic (Sym) plasmids in Rhizobiaceae.</title>
        <authorList>
            <person name="Moriguchi K."/>
            <person name="Maeda Y."/>
            <person name="Satou M."/>
            <person name="Hardayani N.S.N."/>
            <person name="Kataoka M."/>
            <person name="Tanaka N."/>
            <person name="Yoshida K."/>
        </authorList>
    </citation>
    <scope>NUCLEOTIDE SEQUENCE</scope>
    <source>
        <strain evidence="2">MAFF03-01724</strain>
        <plasmid evidence="2">pRi1724</plasmid>
    </source>
</reference>
<dbReference type="EMBL" id="AP002086">
    <property type="protein sequence ID" value="BAB16264.1"/>
    <property type="molecule type" value="Genomic_DNA"/>
</dbReference>
<evidence type="ECO:0000256" key="1">
    <source>
        <dbReference type="SAM" id="MobiDB-lite"/>
    </source>
</evidence>
<gene>
    <name evidence="2" type="primary">riorf145</name>
</gene>
<feature type="compositionally biased region" description="Basic and acidic residues" evidence="1">
    <location>
        <begin position="9"/>
        <end position="20"/>
    </location>
</feature>
<evidence type="ECO:0000313" key="2">
    <source>
        <dbReference type="EMBL" id="BAB16264.1"/>
    </source>
</evidence>
<organism evidence="2">
    <name type="scientific">Rhizobium rhizogenes</name>
    <name type="common">Agrobacterium rhizogenes</name>
    <dbReference type="NCBI Taxonomy" id="359"/>
    <lineage>
        <taxon>Bacteria</taxon>
        <taxon>Pseudomonadati</taxon>
        <taxon>Pseudomonadota</taxon>
        <taxon>Alphaproteobacteria</taxon>
        <taxon>Hyphomicrobiales</taxon>
        <taxon>Rhizobiaceae</taxon>
        <taxon>Rhizobium/Agrobacterium group</taxon>
        <taxon>Rhizobium</taxon>
    </lineage>
</organism>
<reference evidence="2" key="1">
    <citation type="journal article" date="1998" name="Nucleic Acids Symp. Ser.">
        <title>Genome structure of Ri plasmid (1): Construction of linking library and physical map of pRi1724 in Japanese Agrobacterium.</title>
        <authorList>
            <person name="Moriguchi K."/>
            <person name="Nishida T."/>
            <person name="Maeda Y."/>
            <person name="Tanaka N."/>
            <person name="Yoshida K."/>
        </authorList>
    </citation>
    <scope>NUCLEOTIDE SEQUENCE</scope>
    <source>
        <strain evidence="2">MAFF03-01724</strain>
        <plasmid evidence="2">pRi1724</plasmid>
    </source>
</reference>
<accession>Q7AJI7</accession>
<dbReference type="AlphaFoldDB" id="Q7AJI7"/>
<sequence>MPSSSQRTPPRESESARVKSDPASPNRNLPSDVLAKVATYVPTTGCGRNRTRSRKSRANWLRRSRSFTSRPYRNLSRSREKDWYIGKSSLRYNHPWGAIA</sequence>
<reference evidence="2" key="2">
    <citation type="journal article" date="1999" name="Nucleic Acids Symp. Ser.">
        <title>Genome structure of Ri plasmid (1): Sequencing analysis of T-DNA and its flanking regions of pRi1724 in Japanese Agrobacterium rhizogenes.</title>
        <authorList>
            <person name="Maeda Y."/>
            <person name="Moriguchi K."/>
            <person name="Kataoka M."/>
            <person name="Satou M."/>
            <person name="Satutui N.H.N."/>
            <person name="Tanaka N."/>
            <person name="Yoshida K."/>
        </authorList>
    </citation>
    <scope>NUCLEOTIDE SEQUENCE</scope>
    <source>
        <strain evidence="2">MAFF03-01724</strain>
        <plasmid evidence="2">pRi1724</plasmid>
    </source>
</reference>
<geneLocation type="plasmid" evidence="2">
    <name>pRi1724</name>
</geneLocation>
<name>Q7AJI7_RHIRH</name>
<proteinExistence type="predicted"/>
<feature type="region of interest" description="Disordered" evidence="1">
    <location>
        <begin position="1"/>
        <end position="30"/>
    </location>
</feature>